<evidence type="ECO:0000259" key="18">
    <source>
        <dbReference type="PROSITE" id="PS51217"/>
    </source>
</evidence>
<evidence type="ECO:0000256" key="9">
    <source>
        <dbReference type="ARBA" id="ARBA00022842"/>
    </source>
</evidence>
<evidence type="ECO:0000256" key="3">
    <source>
        <dbReference type="ARBA" id="ARBA00022741"/>
    </source>
</evidence>
<comment type="cofactor">
    <cofactor evidence="15">
        <name>Mg(2+)</name>
        <dbReference type="ChEBI" id="CHEBI:18420"/>
    </cofactor>
    <text evidence="15">Binds 1 Mg(2+) ion per subunit.</text>
</comment>
<dbReference type="SUPFAM" id="SSF52540">
    <property type="entry name" value="P-loop containing nucleoside triphosphate hydrolases"/>
    <property type="match status" value="1"/>
</dbReference>
<feature type="domain" description="UvrD-like helicase C-terminal" evidence="18">
    <location>
        <begin position="495"/>
        <end position="764"/>
    </location>
</feature>
<evidence type="ECO:0000256" key="13">
    <source>
        <dbReference type="ARBA" id="ARBA00034617"/>
    </source>
</evidence>
<evidence type="ECO:0000256" key="5">
    <source>
        <dbReference type="ARBA" id="ARBA00022801"/>
    </source>
</evidence>
<dbReference type="Pfam" id="PF12705">
    <property type="entry name" value="PDDEXK_1"/>
    <property type="match status" value="1"/>
</dbReference>
<evidence type="ECO:0000256" key="7">
    <source>
        <dbReference type="ARBA" id="ARBA00022839"/>
    </source>
</evidence>
<evidence type="ECO:0000256" key="14">
    <source>
        <dbReference type="ARBA" id="ARBA00048988"/>
    </source>
</evidence>
<feature type="binding site" evidence="15">
    <location>
        <position position="989"/>
    </location>
    <ligand>
        <name>Mg(2+)</name>
        <dbReference type="ChEBI" id="CHEBI:18420"/>
    </ligand>
</feature>
<proteinExistence type="inferred from homology"/>
<dbReference type="InterPro" id="IPR027417">
    <property type="entry name" value="P-loop_NTPase"/>
</dbReference>
<evidence type="ECO:0000256" key="4">
    <source>
        <dbReference type="ARBA" id="ARBA00022763"/>
    </source>
</evidence>
<keyword evidence="11 15" id="KW-0234">DNA repair</keyword>
<gene>
    <name evidence="15 19" type="primary">recB</name>
    <name evidence="19" type="ORF">GCM10023116_29420</name>
</gene>
<dbReference type="Gene3D" id="1.10.3170.10">
    <property type="entry name" value="Recbcd, chain B, domain 2"/>
    <property type="match status" value="1"/>
</dbReference>
<comment type="domain">
    <text evidence="15">The N-terminal DNA-binding domain is a ssDNA-dependent ATPase and has ATP-dependent 3'-5' helicase function. This domain interacts with RecC.</text>
</comment>
<comment type="caution">
    <text evidence="19">The sequence shown here is derived from an EMBL/GenBank/DDBJ whole genome shotgun (WGS) entry which is preliminary data.</text>
</comment>
<keyword evidence="6 15" id="KW-0347">Helicase</keyword>
<dbReference type="RefSeq" id="WP_345196879.1">
    <property type="nucleotide sequence ID" value="NZ_BAABFL010000412.1"/>
</dbReference>
<dbReference type="Proteomes" id="UP001500604">
    <property type="component" value="Unassembled WGS sequence"/>
</dbReference>
<keyword evidence="1 15" id="KW-0540">Nuclease</keyword>
<dbReference type="HAMAP" id="MF_01485">
    <property type="entry name" value="RecB"/>
    <property type="match status" value="1"/>
</dbReference>
<feature type="active site" description="For nuclease activity" evidence="15">
    <location>
        <position position="1115"/>
    </location>
</feature>
<comment type="function">
    <text evidence="15">A helicase/nuclease that prepares dsDNA breaks (DSB) for recombinational DNA repair. Binds to DSBs and unwinds DNA via a highly rapid and processive ATP-dependent bidirectional helicase activity. Unwinds dsDNA until it encounters a Chi (crossover hotspot instigator) sequence from the 3' direction. Cuts ssDNA a few nucleotides 3' to the Chi site. The properties and activities of the enzyme are changed at Chi. The Chi-altered holoenzyme produces a long 3'-ssDNA overhang and facilitates RecA-binding to the ssDNA for homologous DNA recombination and repair. Holoenzyme degrades any linearized DNA that is unable to undergo homologous recombination. In the holoenzyme this subunit contributes ATPase, 3'-5' helicase, exonuclease activity and loads RecA onto ssDNA.</text>
</comment>
<dbReference type="InterPro" id="IPR014016">
    <property type="entry name" value="UvrD-like_ATP-bd"/>
</dbReference>
<sequence length="1220" mass="136163">MATPTTDNRRQSPAPVALDALTFPLFGRRLIEASAGTGKTYTIASLYLRLLLGHGDDTTAHEQPLTVDKILVVTFTEAATAELRDRIRARIHDARQAFLSDHASDPFTQALLDASPNHTTQAERLLLAERQMDEAAIFTIHGFCQRMLKQHAFESGTLFNCELVTDESDLLHQAVADYWRHRFYPANAALSATLKSYWNTPADLLAAIRPWLSSHGLTVKAGSADRLQERHDEAINAITAFKQKWLEAVGELADIIKQSGVDKRSYSSRNLPRWLDAVSTWTATPTQSLAIPDALEKFRQDTLKEKTTKGTPPEHAVFVACCDLLDNIPDFRDALLAEALGNVRERLLAHKSVHRAMSFDDLLTRLAAALNDSGNRELAQRLNEQYPVAMIDEFQDTDPLQYQIFGHIYPETPTGEGATRHSGLFMIGDPKQAIYAFRGADIFTYIGARHSVAHHYTLGTNWRSTSAMVSAVNHIFEQASAPFIYDEDIPFLPVNPSPQADRKALQTYGQQAPALEFWLDESSGKVVNKGTYEEAMAFATATQINHLLTAAQQGQCGICSTENQQPLSPGDIAILVRTGTQGRMIREALAQQNIDSVYLSGGDSVFATTEAADLQLILAACLSPTDDRTLRAALACPLFNLNAEQLDQLNHDERAWEQAVDEFSNYRQLWQKQGVLAMLRQLLVRRQIAEQLLASPLGERRLTDFLHIGELLAAASQEVNNPHALLRWLSDHRVEPNHRAEEQQQHLESDRNLVQIVTIHKSKGLEYNVVFLPFICTWREQDQAFYHDDTQQAILDLTNNPDALKKADNERLAEDLRLLYVALTRPVHTCYIGLAPVSKGGRGNASDLHRMAIGYLLQGTETGGLTLLKEKLEALKSGNPNISVSPPPSEQLTLYQPASDDMSELNSLAFDGHIERNWWVTSYSALSQHSTHVAPVKMDTPDASMEAAGLDIDASTDNPDTEGAEPATVPDERSIFTFPRGAQAGTFLHGLFEQISFPAASGADHQQFIREQLLLGGYDEVWQPVAEQLVHDVLDCPLNDTGLKLRGITDDRRRVEMAFFLPMARIDAPAINRIIRNGDPLSADAGLLDFQQVQGMLKGFIDLVFEHEGRYYVLDYKSNHLGYTASEYSQDAMRHAMIEHRYDFQYQLYTLALHRLLSTRLPDYDYEKHMGGVFYLFLRGMKSGDTSRNGVYHCRPSLSLISPLDELFSKGVAPRGDQTC</sequence>
<dbReference type="CDD" id="cd22352">
    <property type="entry name" value="RecB_C-like"/>
    <property type="match status" value="1"/>
</dbReference>
<dbReference type="InterPro" id="IPR014017">
    <property type="entry name" value="DNA_helicase_UvrD-like_C"/>
</dbReference>
<comment type="catalytic activity">
    <reaction evidence="15">
        <text>Exonucleolytic cleavage (in the presence of ATP) in either 5'- to 3'- or 3'- to 5'-direction to yield 5'-phosphooligonucleotides.</text>
        <dbReference type="EC" id="3.1.11.5"/>
    </reaction>
</comment>
<comment type="similarity">
    <text evidence="15">Belongs to the helicase family. UvrD subfamily.</text>
</comment>
<dbReference type="EC" id="3.1.11.5" evidence="15"/>
<keyword evidence="4 15" id="KW-0227">DNA damage</keyword>
<keyword evidence="12 15" id="KW-0413">Isomerase</keyword>
<dbReference type="PROSITE" id="PS51198">
    <property type="entry name" value="UVRD_HELICASE_ATP_BIND"/>
    <property type="match status" value="1"/>
</dbReference>
<feature type="region of interest" description="Nuclease activity, interacts with RecD and RecA" evidence="15">
    <location>
        <begin position="917"/>
        <end position="1220"/>
    </location>
</feature>
<feature type="binding site" evidence="15">
    <location>
        <position position="1115"/>
    </location>
    <ligand>
        <name>Mg(2+)</name>
        <dbReference type="ChEBI" id="CHEBI:18420"/>
    </ligand>
</feature>
<comment type="catalytic activity">
    <reaction evidence="13 15">
        <text>Couples ATP hydrolysis with the unwinding of duplex DNA by translocating in the 3'-5' direction.</text>
        <dbReference type="EC" id="5.6.2.4"/>
    </reaction>
</comment>
<dbReference type="Gene3D" id="3.90.320.10">
    <property type="match status" value="1"/>
</dbReference>
<name>A0ABP8V542_9GAMM</name>
<feature type="domain" description="UvrD-like helicase ATP-binding" evidence="17">
    <location>
        <begin position="12"/>
        <end position="465"/>
    </location>
</feature>
<evidence type="ECO:0000256" key="8">
    <source>
        <dbReference type="ARBA" id="ARBA00022840"/>
    </source>
</evidence>
<evidence type="ECO:0000256" key="1">
    <source>
        <dbReference type="ARBA" id="ARBA00022722"/>
    </source>
</evidence>
<dbReference type="InterPro" id="IPR038726">
    <property type="entry name" value="PDDEXK_AddAB-type"/>
</dbReference>
<dbReference type="InterPro" id="IPR011335">
    <property type="entry name" value="Restrct_endonuc-II-like"/>
</dbReference>
<dbReference type="Gene3D" id="3.40.50.300">
    <property type="entry name" value="P-loop containing nucleotide triphosphate hydrolases"/>
    <property type="match status" value="2"/>
</dbReference>
<dbReference type="PANTHER" id="PTHR11070:SF23">
    <property type="entry name" value="RECBCD ENZYME SUBUNIT RECB"/>
    <property type="match status" value="1"/>
</dbReference>
<accession>A0ABP8V542</accession>
<reference evidence="20" key="1">
    <citation type="journal article" date="2019" name="Int. J. Syst. Evol. Microbiol.">
        <title>The Global Catalogue of Microorganisms (GCM) 10K type strain sequencing project: providing services to taxonomists for standard genome sequencing and annotation.</title>
        <authorList>
            <consortium name="The Broad Institute Genomics Platform"/>
            <consortium name="The Broad Institute Genome Sequencing Center for Infectious Disease"/>
            <person name="Wu L."/>
            <person name="Ma J."/>
        </authorList>
    </citation>
    <scope>NUCLEOTIDE SEQUENCE [LARGE SCALE GENOMIC DNA]</scope>
    <source>
        <strain evidence="20">JCM 17805</strain>
    </source>
</reference>
<keyword evidence="3 15" id="KW-0547">Nucleotide-binding</keyword>
<evidence type="ECO:0000256" key="2">
    <source>
        <dbReference type="ARBA" id="ARBA00022723"/>
    </source>
</evidence>
<dbReference type="InterPro" id="IPR000212">
    <property type="entry name" value="DNA_helicase_UvrD/REP"/>
</dbReference>
<keyword evidence="10 15" id="KW-0238">DNA-binding</keyword>
<evidence type="ECO:0000256" key="15">
    <source>
        <dbReference type="HAMAP-Rule" id="MF_01485"/>
    </source>
</evidence>
<evidence type="ECO:0000256" key="12">
    <source>
        <dbReference type="ARBA" id="ARBA00023235"/>
    </source>
</evidence>
<evidence type="ECO:0000313" key="19">
    <source>
        <dbReference type="EMBL" id="GAA4650659.1"/>
    </source>
</evidence>
<dbReference type="NCBIfam" id="TIGR00609">
    <property type="entry name" value="recB"/>
    <property type="match status" value="1"/>
</dbReference>
<keyword evidence="2 15" id="KW-0479">Metal-binding</keyword>
<dbReference type="EC" id="5.6.2.4" evidence="15"/>
<evidence type="ECO:0000256" key="10">
    <source>
        <dbReference type="ARBA" id="ARBA00023125"/>
    </source>
</evidence>
<dbReference type="PROSITE" id="PS51217">
    <property type="entry name" value="UVRD_HELICASE_CTER"/>
    <property type="match status" value="1"/>
</dbReference>
<dbReference type="InterPro" id="IPR004586">
    <property type="entry name" value="RecB"/>
</dbReference>
<keyword evidence="9 15" id="KW-0460">Magnesium</keyword>
<keyword evidence="5 15" id="KW-0378">Hydrolase</keyword>
<comment type="subunit">
    <text evidence="15">Heterotrimer of RecB, RecC and RecD. All subunits contribute to DNA-binding. Interacts with RecA.</text>
</comment>
<dbReference type="Pfam" id="PF13361">
    <property type="entry name" value="UvrD_C"/>
    <property type="match status" value="1"/>
</dbReference>
<feature type="region of interest" description="DNA-binding and helicase activity, interacts with RecC" evidence="15">
    <location>
        <begin position="1"/>
        <end position="869"/>
    </location>
</feature>
<organism evidence="19 20">
    <name type="scientific">Kistimonas scapharcae</name>
    <dbReference type="NCBI Taxonomy" id="1036133"/>
    <lineage>
        <taxon>Bacteria</taxon>
        <taxon>Pseudomonadati</taxon>
        <taxon>Pseudomonadota</taxon>
        <taxon>Gammaproteobacteria</taxon>
        <taxon>Oceanospirillales</taxon>
        <taxon>Endozoicomonadaceae</taxon>
        <taxon>Kistimonas</taxon>
    </lineage>
</organism>
<comment type="miscellaneous">
    <text evidence="15">In the RecBCD complex, RecB has a slow 3'-5' helicase, an exonuclease activity and loads RecA onto ssDNA, RecD has a fast 5'-3' helicase activity, while RecC stimulates the ATPase and processivity of the RecB helicase and contributes to recognition of the Chi site.</text>
</comment>
<keyword evidence="20" id="KW-1185">Reference proteome</keyword>
<evidence type="ECO:0000256" key="6">
    <source>
        <dbReference type="ARBA" id="ARBA00022806"/>
    </source>
</evidence>
<evidence type="ECO:0000256" key="16">
    <source>
        <dbReference type="PROSITE-ProRule" id="PRU00560"/>
    </source>
</evidence>
<comment type="domain">
    <text evidence="15">The C-terminal domain has nuclease activity and interacts with RecD. It interacts with RecA, facilitating its loading onto ssDNA.</text>
</comment>
<protein>
    <recommendedName>
        <fullName evidence="15">RecBCD enzyme subunit RecB</fullName>
        <ecNumber evidence="15">3.1.11.5</ecNumber>
        <ecNumber evidence="15">5.6.2.4</ecNumber>
    </recommendedName>
    <alternativeName>
        <fullName evidence="15">DNA 3'-5' helicase subunit RecB</fullName>
    </alternativeName>
    <alternativeName>
        <fullName evidence="15">Exonuclease V subunit RecB</fullName>
        <shortName evidence="15">ExoV subunit RecB</shortName>
    </alternativeName>
    <alternativeName>
        <fullName evidence="15">Helicase/nuclease RecBCD subunit RecB</fullName>
    </alternativeName>
</protein>
<dbReference type="EMBL" id="BAABFL010000412">
    <property type="protein sequence ID" value="GAA4650659.1"/>
    <property type="molecule type" value="Genomic_DNA"/>
</dbReference>
<dbReference type="PANTHER" id="PTHR11070">
    <property type="entry name" value="UVRD / RECB / PCRA DNA HELICASE FAMILY MEMBER"/>
    <property type="match status" value="1"/>
</dbReference>
<dbReference type="SUPFAM" id="SSF52980">
    <property type="entry name" value="Restriction endonuclease-like"/>
    <property type="match status" value="1"/>
</dbReference>
<evidence type="ECO:0000259" key="17">
    <source>
        <dbReference type="PROSITE" id="PS51198"/>
    </source>
</evidence>
<feature type="binding site" evidence="16">
    <location>
        <begin position="33"/>
        <end position="40"/>
    </location>
    <ligand>
        <name>ATP</name>
        <dbReference type="ChEBI" id="CHEBI:30616"/>
    </ligand>
</feature>
<keyword evidence="7 15" id="KW-0269">Exonuclease</keyword>
<keyword evidence="8 15" id="KW-0067">ATP-binding</keyword>
<feature type="binding site" evidence="15">
    <location>
        <position position="1102"/>
    </location>
    <ligand>
        <name>Mg(2+)</name>
        <dbReference type="ChEBI" id="CHEBI:18420"/>
    </ligand>
</feature>
<dbReference type="Gene3D" id="1.10.486.10">
    <property type="entry name" value="PCRA, domain 4"/>
    <property type="match status" value="1"/>
</dbReference>
<evidence type="ECO:0000313" key="20">
    <source>
        <dbReference type="Proteomes" id="UP001500604"/>
    </source>
</evidence>
<dbReference type="InterPro" id="IPR011604">
    <property type="entry name" value="PDDEXK-like_dom_sf"/>
</dbReference>
<dbReference type="Pfam" id="PF00580">
    <property type="entry name" value="UvrD-helicase"/>
    <property type="match status" value="1"/>
</dbReference>
<evidence type="ECO:0000256" key="11">
    <source>
        <dbReference type="ARBA" id="ARBA00023204"/>
    </source>
</evidence>
<comment type="catalytic activity">
    <reaction evidence="14 15">
        <text>ATP + H2O = ADP + phosphate + H(+)</text>
        <dbReference type="Rhea" id="RHEA:13065"/>
        <dbReference type="ChEBI" id="CHEBI:15377"/>
        <dbReference type="ChEBI" id="CHEBI:15378"/>
        <dbReference type="ChEBI" id="CHEBI:30616"/>
        <dbReference type="ChEBI" id="CHEBI:43474"/>
        <dbReference type="ChEBI" id="CHEBI:456216"/>
        <dbReference type="EC" id="5.6.2.4"/>
    </reaction>
</comment>